<dbReference type="InterPro" id="IPR038765">
    <property type="entry name" value="Papain-like_cys_pep_sf"/>
</dbReference>
<dbReference type="Pfam" id="PF00112">
    <property type="entry name" value="Peptidase_C1"/>
    <property type="match status" value="2"/>
</dbReference>
<evidence type="ECO:0000256" key="1">
    <source>
        <dbReference type="ARBA" id="ARBA00008455"/>
    </source>
</evidence>
<keyword evidence="7" id="KW-1185">Reference proteome</keyword>
<dbReference type="SUPFAM" id="SSF54001">
    <property type="entry name" value="Cysteine proteinases"/>
    <property type="match status" value="1"/>
</dbReference>
<proteinExistence type="inferred from homology"/>
<dbReference type="SMART" id="SM00645">
    <property type="entry name" value="Pept_C1"/>
    <property type="match status" value="1"/>
</dbReference>
<keyword evidence="4" id="KW-0732">Signal</keyword>
<evidence type="ECO:0000256" key="4">
    <source>
        <dbReference type="SAM" id="SignalP"/>
    </source>
</evidence>
<organism evidence="6 7">
    <name type="scientific">Discostella pseudostelligera</name>
    <dbReference type="NCBI Taxonomy" id="259834"/>
    <lineage>
        <taxon>Eukaryota</taxon>
        <taxon>Sar</taxon>
        <taxon>Stramenopiles</taxon>
        <taxon>Ochrophyta</taxon>
        <taxon>Bacillariophyta</taxon>
        <taxon>Coscinodiscophyceae</taxon>
        <taxon>Thalassiosirophycidae</taxon>
        <taxon>Stephanodiscales</taxon>
        <taxon>Stephanodiscaceae</taxon>
        <taxon>Discostella</taxon>
    </lineage>
</organism>
<dbReference type="InterPro" id="IPR013128">
    <property type="entry name" value="Peptidase_C1A"/>
</dbReference>
<name>A0ABD3MQC6_9STRA</name>
<evidence type="ECO:0000313" key="6">
    <source>
        <dbReference type="EMBL" id="KAL3764422.1"/>
    </source>
</evidence>
<feature type="signal peptide" evidence="4">
    <location>
        <begin position="1"/>
        <end position="28"/>
    </location>
</feature>
<gene>
    <name evidence="6" type="ORF">ACHAWU_004928</name>
</gene>
<accession>A0ABD3MQC6</accession>
<feature type="region of interest" description="Disordered" evidence="3">
    <location>
        <begin position="197"/>
        <end position="219"/>
    </location>
</feature>
<protein>
    <recommendedName>
        <fullName evidence="5">Peptidase C1A papain C-terminal domain-containing protein</fullName>
    </recommendedName>
</protein>
<dbReference type="PROSITE" id="PS00640">
    <property type="entry name" value="THIOL_PROTEASE_ASN"/>
    <property type="match status" value="1"/>
</dbReference>
<feature type="region of interest" description="Disordered" evidence="3">
    <location>
        <begin position="32"/>
        <end position="51"/>
    </location>
</feature>
<comment type="caution">
    <text evidence="6">The sequence shown here is derived from an EMBL/GenBank/DDBJ whole genome shotgun (WGS) entry which is preliminary data.</text>
</comment>
<dbReference type="PANTHER" id="PTHR12411">
    <property type="entry name" value="CYSTEINE PROTEASE FAMILY C1-RELATED"/>
    <property type="match status" value="1"/>
</dbReference>
<evidence type="ECO:0000256" key="2">
    <source>
        <dbReference type="ARBA" id="ARBA00023145"/>
    </source>
</evidence>
<dbReference type="AlphaFoldDB" id="A0ABD3MQC6"/>
<dbReference type="EMBL" id="JALLBG020000105">
    <property type="protein sequence ID" value="KAL3764422.1"/>
    <property type="molecule type" value="Genomic_DNA"/>
</dbReference>
<evidence type="ECO:0000259" key="5">
    <source>
        <dbReference type="SMART" id="SM00645"/>
    </source>
</evidence>
<dbReference type="Proteomes" id="UP001530293">
    <property type="component" value="Unassembled WGS sequence"/>
</dbReference>
<keyword evidence="2" id="KW-0865">Zymogen</keyword>
<dbReference type="InterPro" id="IPR025661">
    <property type="entry name" value="Pept_asp_AS"/>
</dbReference>
<evidence type="ECO:0000313" key="7">
    <source>
        <dbReference type="Proteomes" id="UP001530293"/>
    </source>
</evidence>
<feature type="domain" description="Peptidase C1A papain C-terminal" evidence="5">
    <location>
        <begin position="81"/>
        <end position="475"/>
    </location>
</feature>
<reference evidence="6 7" key="1">
    <citation type="submission" date="2024-10" db="EMBL/GenBank/DDBJ databases">
        <title>Updated reference genomes for cyclostephanoid diatoms.</title>
        <authorList>
            <person name="Roberts W.R."/>
            <person name="Alverson A.J."/>
        </authorList>
    </citation>
    <scope>NUCLEOTIDE SEQUENCE [LARGE SCALE GENOMIC DNA]</scope>
    <source>
        <strain evidence="6 7">AJA232-27</strain>
    </source>
</reference>
<comment type="similarity">
    <text evidence="1">Belongs to the peptidase C1 family.</text>
</comment>
<evidence type="ECO:0000256" key="3">
    <source>
        <dbReference type="SAM" id="MobiDB-lite"/>
    </source>
</evidence>
<dbReference type="Gene3D" id="3.90.70.10">
    <property type="entry name" value="Cysteine proteinases"/>
    <property type="match status" value="1"/>
</dbReference>
<dbReference type="InterPro" id="IPR000668">
    <property type="entry name" value="Peptidase_C1A_C"/>
</dbReference>
<sequence>MPLSRSSPPPPPLLLRSVAVVVMAVAAASPSPVSQEQQQQQQQHDNLVSSSSSSILLNDESGIKSVIHHPLPFTYLDPSSIPNNFTWQNVNGRSYLTAVRNQHVPQYCGSCWAHSALSVLADRVKIARSHLGPLRHCRRNRGGAATSFAARGADNGNNNNVKHGPASTIALGELGPPPGPDITLSVQWLLNCGPKPTTNSTATNNNESQQQQLNLQQQQQPHLSCHGGSALHAYEYMYNTLQFVPDESCLSYLACSEDSDEGFCPLVRNLTMCKMDNLCRRRRKMCIPRDDIDDASGDGGGASDPRVGNTRSNADCHDDVIPLPGTIPNVTIAEFGSIEAGNIHAIQAEIYARYEGCLLYFEHVVNNVAATHGRLFLSLRSNSSLNRGPVKTSINAEYLRNYTGGILGSDDDPALLNNTHNHGVSIVGWGYDPDRDTQHWIIRNSWGHYWGEMGYFRIELGRNLLGVEDNLAWATPRTWTTYGDDCYDTYIDPSFDVAAILRR</sequence>
<feature type="chain" id="PRO_5044812445" description="Peptidase C1A papain C-terminal domain-containing protein" evidence="4">
    <location>
        <begin position="29"/>
        <end position="503"/>
    </location>
</feature>